<sequence>MMKLMPRVLHQRMEVSTVKIKLTRRSGSISIDLIRRHEQLSQGGSTRYKHSDSWEEHLCFINCTYLHIDCRSNLAGVFPFLIYSLSLFFTELQDTAGFS</sequence>
<reference evidence="1" key="1">
    <citation type="journal article" date="2023" name="GigaByte">
        <title>Genome assembly of the bearded iris, Iris pallida Lam.</title>
        <authorList>
            <person name="Bruccoleri R.E."/>
            <person name="Oakeley E.J."/>
            <person name="Faust A.M.E."/>
            <person name="Altorfer M."/>
            <person name="Dessus-Babus S."/>
            <person name="Burckhardt D."/>
            <person name="Oertli M."/>
            <person name="Naumann U."/>
            <person name="Petersen F."/>
            <person name="Wong J."/>
        </authorList>
    </citation>
    <scope>NUCLEOTIDE SEQUENCE</scope>
    <source>
        <strain evidence="1">GSM-AAB239-AS_SAM_17_03QT</strain>
    </source>
</reference>
<accession>A0AAX6I482</accession>
<evidence type="ECO:0000313" key="2">
    <source>
        <dbReference type="Proteomes" id="UP001140949"/>
    </source>
</evidence>
<protein>
    <submittedName>
        <fullName evidence="1">Chaperone protein dnaJ 15</fullName>
    </submittedName>
</protein>
<dbReference type="Proteomes" id="UP001140949">
    <property type="component" value="Unassembled WGS sequence"/>
</dbReference>
<evidence type="ECO:0000313" key="1">
    <source>
        <dbReference type="EMBL" id="KAJ6847771.1"/>
    </source>
</evidence>
<keyword evidence="2" id="KW-1185">Reference proteome</keyword>
<gene>
    <name evidence="1" type="ORF">M6B38_276020</name>
</gene>
<dbReference type="EMBL" id="JANAVB010004873">
    <property type="protein sequence ID" value="KAJ6847771.1"/>
    <property type="molecule type" value="Genomic_DNA"/>
</dbReference>
<name>A0AAX6I482_IRIPA</name>
<dbReference type="AlphaFoldDB" id="A0AAX6I482"/>
<organism evidence="1 2">
    <name type="scientific">Iris pallida</name>
    <name type="common">Sweet iris</name>
    <dbReference type="NCBI Taxonomy" id="29817"/>
    <lineage>
        <taxon>Eukaryota</taxon>
        <taxon>Viridiplantae</taxon>
        <taxon>Streptophyta</taxon>
        <taxon>Embryophyta</taxon>
        <taxon>Tracheophyta</taxon>
        <taxon>Spermatophyta</taxon>
        <taxon>Magnoliopsida</taxon>
        <taxon>Liliopsida</taxon>
        <taxon>Asparagales</taxon>
        <taxon>Iridaceae</taxon>
        <taxon>Iridoideae</taxon>
        <taxon>Irideae</taxon>
        <taxon>Iris</taxon>
    </lineage>
</organism>
<reference evidence="1" key="2">
    <citation type="submission" date="2023-04" db="EMBL/GenBank/DDBJ databases">
        <authorList>
            <person name="Bruccoleri R.E."/>
            <person name="Oakeley E.J."/>
            <person name="Faust A.-M."/>
            <person name="Dessus-Babus S."/>
            <person name="Altorfer M."/>
            <person name="Burckhardt D."/>
            <person name="Oertli M."/>
            <person name="Naumann U."/>
            <person name="Petersen F."/>
            <person name="Wong J."/>
        </authorList>
    </citation>
    <scope>NUCLEOTIDE SEQUENCE</scope>
    <source>
        <strain evidence="1">GSM-AAB239-AS_SAM_17_03QT</strain>
        <tissue evidence="1">Leaf</tissue>
    </source>
</reference>
<proteinExistence type="predicted"/>
<comment type="caution">
    <text evidence="1">The sequence shown here is derived from an EMBL/GenBank/DDBJ whole genome shotgun (WGS) entry which is preliminary data.</text>
</comment>